<accession>A0ABU1XVB8</accession>
<dbReference type="Proteomes" id="UP001256588">
    <property type="component" value="Unassembled WGS sequence"/>
</dbReference>
<dbReference type="InterPro" id="IPR052159">
    <property type="entry name" value="Competence_DNA_uptake"/>
</dbReference>
<sequence length="438" mass="48354">MTISSKPHEFSYVYDCGAGGSNDVPDTIKLAERRLGFTARTPKSRKGTVNVLVLSHYDLDHINGARHLVKKRAVERIVLPYLGEDELVVVLSGLALGVSADTIRDLHQLANGAGEFLGRPATLVAAGERSDERTPRPDEGDFRLPDMTRSPDGSPSENMSVGVRVPTADILQLPQSIDDNTEIVAGVPGRSPLWRLRFWNMGKGNLATVASSIKTRLKKIGFPVDALQARSRSKEIVDWLTPIKNRKAAICAYTRAIEALHPGWLREANGRKIANLISIGMYSGPDFPVERSRVHWRHSSLNSHCWSDPFSWDLSKELVPGWIGTGDAPLGQDVVWRDFKQHFSLEMKCYSTFLIPHHGAAPSNGPASYNPGLNWKRGLASVVSYGTRNSYGHPSYAVLARVLDHGGRVIEVNENRETSFHEVMRIRAAVSSISQPPF</sequence>
<feature type="region of interest" description="Disordered" evidence="1">
    <location>
        <begin position="125"/>
        <end position="161"/>
    </location>
</feature>
<protein>
    <recommendedName>
        <fullName evidence="4">MBL fold metallo-hydrolase</fullName>
    </recommendedName>
</protein>
<dbReference type="Gene3D" id="3.60.15.10">
    <property type="entry name" value="Ribonuclease Z/Hydroxyacylglutathione hydrolase-like"/>
    <property type="match status" value="2"/>
</dbReference>
<keyword evidence="3" id="KW-1185">Reference proteome</keyword>
<feature type="compositionally biased region" description="Basic and acidic residues" evidence="1">
    <location>
        <begin position="128"/>
        <end position="146"/>
    </location>
</feature>
<dbReference type="InterPro" id="IPR036866">
    <property type="entry name" value="RibonucZ/Hydroxyglut_hydro"/>
</dbReference>
<dbReference type="SUPFAM" id="SSF56281">
    <property type="entry name" value="Metallo-hydrolase/oxidoreductase"/>
    <property type="match status" value="1"/>
</dbReference>
<dbReference type="EMBL" id="JAVDWO010000005">
    <property type="protein sequence ID" value="MDR7192708.1"/>
    <property type="molecule type" value="Genomic_DNA"/>
</dbReference>
<gene>
    <name evidence="2" type="ORF">J2W68_001424</name>
</gene>
<name>A0ABU1XVB8_9GAMM</name>
<comment type="caution">
    <text evidence="2">The sequence shown here is derived from an EMBL/GenBank/DDBJ whole genome shotgun (WGS) entry which is preliminary data.</text>
</comment>
<dbReference type="PANTHER" id="PTHR30619">
    <property type="entry name" value="DNA INTERNALIZATION/COMPETENCE PROTEIN COMEC/REC2"/>
    <property type="match status" value="1"/>
</dbReference>
<reference evidence="2 3" key="1">
    <citation type="submission" date="2023-07" db="EMBL/GenBank/DDBJ databases">
        <title>Sorghum-associated microbial communities from plants grown in Nebraska, USA.</title>
        <authorList>
            <person name="Schachtman D."/>
        </authorList>
    </citation>
    <scope>NUCLEOTIDE SEQUENCE [LARGE SCALE GENOMIC DNA]</scope>
    <source>
        <strain evidence="2 3">4099</strain>
    </source>
</reference>
<dbReference type="PANTHER" id="PTHR30619:SF1">
    <property type="entry name" value="RECOMBINATION PROTEIN 2"/>
    <property type="match status" value="1"/>
</dbReference>
<proteinExistence type="predicted"/>
<evidence type="ECO:0000256" key="1">
    <source>
        <dbReference type="SAM" id="MobiDB-lite"/>
    </source>
</evidence>
<dbReference type="RefSeq" id="WP_310234005.1">
    <property type="nucleotide sequence ID" value="NZ_JAVDWO010000005.1"/>
</dbReference>
<organism evidence="2 3">
    <name type="scientific">Luteimonas terrae</name>
    <dbReference type="NCBI Taxonomy" id="1530191"/>
    <lineage>
        <taxon>Bacteria</taxon>
        <taxon>Pseudomonadati</taxon>
        <taxon>Pseudomonadota</taxon>
        <taxon>Gammaproteobacteria</taxon>
        <taxon>Lysobacterales</taxon>
        <taxon>Lysobacteraceae</taxon>
        <taxon>Luteimonas</taxon>
    </lineage>
</organism>
<evidence type="ECO:0000313" key="2">
    <source>
        <dbReference type="EMBL" id="MDR7192708.1"/>
    </source>
</evidence>
<evidence type="ECO:0008006" key="4">
    <source>
        <dbReference type="Google" id="ProtNLM"/>
    </source>
</evidence>
<evidence type="ECO:0000313" key="3">
    <source>
        <dbReference type="Proteomes" id="UP001256588"/>
    </source>
</evidence>